<comment type="caution">
    <text evidence="2">The sequence shown here is derived from an EMBL/GenBank/DDBJ whole genome shotgun (WGS) entry which is preliminary data.</text>
</comment>
<reference evidence="2 3" key="1">
    <citation type="submission" date="2022-12" db="EMBL/GenBank/DDBJ databases">
        <title>Draft genome sequence of Paenibacillus sp. dW9.</title>
        <authorList>
            <person name="Choi E.-W."/>
            <person name="Kim D.-U."/>
        </authorList>
    </citation>
    <scope>NUCLEOTIDE SEQUENCE [LARGE SCALE GENOMIC DNA]</scope>
    <source>
        <strain evidence="3">dW9</strain>
    </source>
</reference>
<dbReference type="Proteomes" id="UP001527882">
    <property type="component" value="Unassembled WGS sequence"/>
</dbReference>
<accession>A0ABT4QIK7</accession>
<evidence type="ECO:0008006" key="4">
    <source>
        <dbReference type="Google" id="ProtNLM"/>
    </source>
</evidence>
<name>A0ABT4QIK7_9BACL</name>
<sequence>MSKRIIYVWLGVILLFTMFSNTALGAGQSGTTLTATVTAEGAWVKKTTYDWTITKTSNVLRPVINPHVSFPLVYTLQTKRNLVSEKELTSVRGIITVKNGGDKPTEGLKLVPQVLYKAGGGPFQTLSGASTAITPDPLQPGETKTYPYEIFFTPVNGAQYKLSAAVTITNHSGHLGVPFGPTPDAGLSFPTAAEPVSEDATATVSDTALCPAGFTCTSSHPAPWNLNNSETITYTLTVTNNTAPILQIIPLMNKATLTEDNTKQVRPADNTVLIFTGCSCTKP</sequence>
<protein>
    <recommendedName>
        <fullName evidence="4">DUF11 domain-containing protein</fullName>
    </recommendedName>
</protein>
<keyword evidence="1" id="KW-0732">Signal</keyword>
<dbReference type="RefSeq" id="WP_269885241.1">
    <property type="nucleotide sequence ID" value="NZ_JAQAGZ010000026.1"/>
</dbReference>
<evidence type="ECO:0000313" key="2">
    <source>
        <dbReference type="EMBL" id="MCZ8516707.1"/>
    </source>
</evidence>
<gene>
    <name evidence="2" type="ORF">O9H85_30915</name>
</gene>
<organism evidence="2 3">
    <name type="scientific">Paenibacillus gyeongsangnamensis</name>
    <dbReference type="NCBI Taxonomy" id="3388067"/>
    <lineage>
        <taxon>Bacteria</taxon>
        <taxon>Bacillati</taxon>
        <taxon>Bacillota</taxon>
        <taxon>Bacilli</taxon>
        <taxon>Bacillales</taxon>
        <taxon>Paenibacillaceae</taxon>
        <taxon>Paenibacillus</taxon>
    </lineage>
</organism>
<feature type="signal peptide" evidence="1">
    <location>
        <begin position="1"/>
        <end position="25"/>
    </location>
</feature>
<evidence type="ECO:0000313" key="3">
    <source>
        <dbReference type="Proteomes" id="UP001527882"/>
    </source>
</evidence>
<feature type="chain" id="PRO_5046664325" description="DUF11 domain-containing protein" evidence="1">
    <location>
        <begin position="26"/>
        <end position="283"/>
    </location>
</feature>
<keyword evidence="3" id="KW-1185">Reference proteome</keyword>
<evidence type="ECO:0000256" key="1">
    <source>
        <dbReference type="SAM" id="SignalP"/>
    </source>
</evidence>
<proteinExistence type="predicted"/>
<dbReference type="EMBL" id="JAQAGZ010000026">
    <property type="protein sequence ID" value="MCZ8516707.1"/>
    <property type="molecule type" value="Genomic_DNA"/>
</dbReference>